<proteinExistence type="predicted"/>
<dbReference type="Proteomes" id="UP000295765">
    <property type="component" value="Unassembled WGS sequence"/>
</dbReference>
<dbReference type="Gene3D" id="1.20.1050.10">
    <property type="match status" value="1"/>
</dbReference>
<sequence length="216" mass="23649">MRAQLVIGNKTYSSWSLRPWLAARHAGIDFEEVPVRLGTAEGAARIAELSPSGKVPVWREGGLVVWESLAICERLAELAPTLWPADSRARAVARAVSTEMHAGFPAIRSTLCMNARASGRRVTLTPEVEAEIARIEAIWGDCRARFGVDGPWLFGPFSIADAMFAPFAFRFPPYGISRPGVVDDYLATLRADVHVRAWADAAAREPDVIEAFECGR</sequence>
<keyword evidence="2" id="KW-0808">Transferase</keyword>
<dbReference type="GO" id="GO:0016740">
    <property type="term" value="F:transferase activity"/>
    <property type="evidence" value="ECO:0007669"/>
    <property type="project" value="UniProtKB-KW"/>
</dbReference>
<reference evidence="2 3" key="1">
    <citation type="submission" date="2019-03" db="EMBL/GenBank/DDBJ databases">
        <title>Genomic Encyclopedia of Type Strains, Phase IV (KMG-IV): sequencing the most valuable type-strain genomes for metagenomic binning, comparative biology and taxonomic classification.</title>
        <authorList>
            <person name="Goeker M."/>
        </authorList>
    </citation>
    <scope>NUCLEOTIDE SEQUENCE [LARGE SCALE GENOMIC DNA]</scope>
    <source>
        <strain evidence="2 3">DSM 25287</strain>
    </source>
</reference>
<keyword evidence="3" id="KW-1185">Reference proteome</keyword>
<dbReference type="SUPFAM" id="SSF47616">
    <property type="entry name" value="GST C-terminal domain-like"/>
    <property type="match status" value="1"/>
</dbReference>
<dbReference type="RefSeq" id="WP_132542529.1">
    <property type="nucleotide sequence ID" value="NZ_SLWY01000011.1"/>
</dbReference>
<dbReference type="InterPro" id="IPR040079">
    <property type="entry name" value="Glutathione_S-Trfase"/>
</dbReference>
<dbReference type="Gene3D" id="3.40.30.10">
    <property type="entry name" value="Glutaredoxin"/>
    <property type="match status" value="1"/>
</dbReference>
<feature type="domain" description="GST N-terminal" evidence="1">
    <location>
        <begin position="3"/>
        <end position="83"/>
    </location>
</feature>
<dbReference type="CDD" id="cd03194">
    <property type="entry name" value="GST_C_3"/>
    <property type="match status" value="1"/>
</dbReference>
<comment type="caution">
    <text evidence="2">The sequence shown here is derived from an EMBL/GenBank/DDBJ whole genome shotgun (WGS) entry which is preliminary data.</text>
</comment>
<organism evidence="2 3">
    <name type="scientific">Plasticicumulans lactativorans</name>
    <dbReference type="NCBI Taxonomy" id="1133106"/>
    <lineage>
        <taxon>Bacteria</taxon>
        <taxon>Pseudomonadati</taxon>
        <taxon>Pseudomonadota</taxon>
        <taxon>Gammaproteobacteria</taxon>
        <taxon>Candidatus Competibacteraceae</taxon>
        <taxon>Plasticicumulans</taxon>
    </lineage>
</organism>
<dbReference type="InterPro" id="IPR050983">
    <property type="entry name" value="GST_Omega/HSP26"/>
</dbReference>
<dbReference type="SFLD" id="SFLDS00019">
    <property type="entry name" value="Glutathione_Transferase_(cytos"/>
    <property type="match status" value="1"/>
</dbReference>
<protein>
    <submittedName>
        <fullName evidence="2">Glutathione S-transferase</fullName>
    </submittedName>
</protein>
<dbReference type="PANTHER" id="PTHR43968:SF6">
    <property type="entry name" value="GLUTATHIONE S-TRANSFERASE OMEGA"/>
    <property type="match status" value="1"/>
</dbReference>
<gene>
    <name evidence="2" type="ORF">EV699_11127</name>
</gene>
<dbReference type="SUPFAM" id="SSF52833">
    <property type="entry name" value="Thioredoxin-like"/>
    <property type="match status" value="1"/>
</dbReference>
<accession>A0A4R2L9K5</accession>
<evidence type="ECO:0000259" key="1">
    <source>
        <dbReference type="PROSITE" id="PS50404"/>
    </source>
</evidence>
<dbReference type="PROSITE" id="PS50404">
    <property type="entry name" value="GST_NTER"/>
    <property type="match status" value="1"/>
</dbReference>
<dbReference type="OrthoDB" id="9799538at2"/>
<evidence type="ECO:0000313" key="3">
    <source>
        <dbReference type="Proteomes" id="UP000295765"/>
    </source>
</evidence>
<dbReference type="Pfam" id="PF13409">
    <property type="entry name" value="GST_N_2"/>
    <property type="match status" value="1"/>
</dbReference>
<dbReference type="InterPro" id="IPR004045">
    <property type="entry name" value="Glutathione_S-Trfase_N"/>
</dbReference>
<dbReference type="EMBL" id="SLWY01000011">
    <property type="protein sequence ID" value="TCO80826.1"/>
    <property type="molecule type" value="Genomic_DNA"/>
</dbReference>
<dbReference type="PANTHER" id="PTHR43968">
    <property type="match status" value="1"/>
</dbReference>
<dbReference type="AlphaFoldDB" id="A0A4R2L9K5"/>
<evidence type="ECO:0000313" key="2">
    <source>
        <dbReference type="EMBL" id="TCO80826.1"/>
    </source>
</evidence>
<dbReference type="InterPro" id="IPR036249">
    <property type="entry name" value="Thioredoxin-like_sf"/>
</dbReference>
<dbReference type="InterPro" id="IPR036282">
    <property type="entry name" value="Glutathione-S-Trfase_C_sf"/>
</dbReference>
<name>A0A4R2L9K5_9GAMM</name>
<dbReference type="CDD" id="cd03043">
    <property type="entry name" value="GST_N_1"/>
    <property type="match status" value="1"/>
</dbReference>
<dbReference type="GO" id="GO:0005737">
    <property type="term" value="C:cytoplasm"/>
    <property type="evidence" value="ECO:0007669"/>
    <property type="project" value="TreeGrafter"/>
</dbReference>